<reference evidence="13" key="1">
    <citation type="submission" date="2022-03" db="EMBL/GenBank/DDBJ databases">
        <title>Draft Genome Sequence of Firmicute Strain S0AB, a Heterotrophic Iron/Sulfur-Oxidizing Extreme Acidophile.</title>
        <authorList>
            <person name="Vergara E."/>
            <person name="Pakostova E."/>
            <person name="Johnson D.B."/>
            <person name="Holmes D.S."/>
        </authorList>
    </citation>
    <scope>NUCLEOTIDE SEQUENCE</scope>
    <source>
        <strain evidence="13">S0AB</strain>
    </source>
</reference>
<dbReference type="InterPro" id="IPR004358">
    <property type="entry name" value="Sig_transdc_His_kin-like_C"/>
</dbReference>
<dbReference type="AlphaFoldDB" id="A0A9X1VCD3"/>
<keyword evidence="5" id="KW-0547">Nucleotide-binding</keyword>
<dbReference type="EC" id="2.7.13.3" evidence="2"/>
<keyword evidence="7" id="KW-0067">ATP-binding</keyword>
<dbReference type="PANTHER" id="PTHR43065">
    <property type="entry name" value="SENSOR HISTIDINE KINASE"/>
    <property type="match status" value="1"/>
</dbReference>
<evidence type="ECO:0000313" key="13">
    <source>
        <dbReference type="EMBL" id="MCI0183457.1"/>
    </source>
</evidence>
<keyword evidence="8" id="KW-0902">Two-component regulatory system</keyword>
<dbReference type="PROSITE" id="PS50112">
    <property type="entry name" value="PAS"/>
    <property type="match status" value="2"/>
</dbReference>
<dbReference type="InterPro" id="IPR035965">
    <property type="entry name" value="PAS-like_dom_sf"/>
</dbReference>
<dbReference type="Gene3D" id="3.30.565.10">
    <property type="entry name" value="Histidine kinase-like ATPase, C-terminal domain"/>
    <property type="match status" value="1"/>
</dbReference>
<evidence type="ECO:0000259" key="10">
    <source>
        <dbReference type="PROSITE" id="PS50109"/>
    </source>
</evidence>
<dbReference type="InterPro" id="IPR001610">
    <property type="entry name" value="PAC"/>
</dbReference>
<dbReference type="SMART" id="SM00086">
    <property type="entry name" value="PAC"/>
    <property type="match status" value="4"/>
</dbReference>
<dbReference type="InterPro" id="IPR000014">
    <property type="entry name" value="PAS"/>
</dbReference>
<evidence type="ECO:0000259" key="12">
    <source>
        <dbReference type="PROSITE" id="PS50113"/>
    </source>
</evidence>
<dbReference type="InterPro" id="IPR036890">
    <property type="entry name" value="HATPase_C_sf"/>
</dbReference>
<dbReference type="Gene3D" id="3.30.450.20">
    <property type="entry name" value="PAS domain"/>
    <property type="match status" value="4"/>
</dbReference>
<evidence type="ECO:0000256" key="7">
    <source>
        <dbReference type="ARBA" id="ARBA00022840"/>
    </source>
</evidence>
<proteinExistence type="predicted"/>
<evidence type="ECO:0000256" key="9">
    <source>
        <dbReference type="SAM" id="Phobius"/>
    </source>
</evidence>
<dbReference type="SUPFAM" id="SSF55785">
    <property type="entry name" value="PYP-like sensor domain (PAS domain)"/>
    <property type="match status" value="4"/>
</dbReference>
<feature type="domain" description="PAS" evidence="11">
    <location>
        <begin position="456"/>
        <end position="500"/>
    </location>
</feature>
<keyword evidence="9" id="KW-0812">Transmembrane</keyword>
<dbReference type="PROSITE" id="PS50113">
    <property type="entry name" value="PAC"/>
    <property type="match status" value="3"/>
</dbReference>
<evidence type="ECO:0000256" key="4">
    <source>
        <dbReference type="ARBA" id="ARBA00022679"/>
    </source>
</evidence>
<dbReference type="PANTHER" id="PTHR43065:SF10">
    <property type="entry name" value="PEROXIDE STRESS-ACTIVATED HISTIDINE KINASE MAK3"/>
    <property type="match status" value="1"/>
</dbReference>
<dbReference type="SMART" id="SM00091">
    <property type="entry name" value="PAS"/>
    <property type="match status" value="4"/>
</dbReference>
<dbReference type="PRINTS" id="PR00344">
    <property type="entry name" value="BCTRLSENSOR"/>
</dbReference>
<dbReference type="PROSITE" id="PS50109">
    <property type="entry name" value="HIS_KIN"/>
    <property type="match status" value="1"/>
</dbReference>
<comment type="catalytic activity">
    <reaction evidence="1">
        <text>ATP + protein L-histidine = ADP + protein N-phospho-L-histidine.</text>
        <dbReference type="EC" id="2.7.13.3"/>
    </reaction>
</comment>
<organism evidence="13 14">
    <name type="scientific">Sulfoacidibacillus ferrooxidans</name>
    <dbReference type="NCBI Taxonomy" id="2005001"/>
    <lineage>
        <taxon>Bacteria</taxon>
        <taxon>Bacillati</taxon>
        <taxon>Bacillota</taxon>
        <taxon>Bacilli</taxon>
        <taxon>Bacillales</taxon>
        <taxon>Alicyclobacillaceae</taxon>
        <taxon>Sulfoacidibacillus</taxon>
    </lineage>
</organism>
<feature type="domain" description="Histidine kinase" evidence="10">
    <location>
        <begin position="602"/>
        <end position="806"/>
    </location>
</feature>
<evidence type="ECO:0000313" key="14">
    <source>
        <dbReference type="Proteomes" id="UP001139263"/>
    </source>
</evidence>
<comment type="caution">
    <text evidence="13">The sequence shown here is derived from an EMBL/GenBank/DDBJ whole genome shotgun (WGS) entry which is preliminary data.</text>
</comment>
<dbReference type="Gene3D" id="1.10.287.130">
    <property type="match status" value="1"/>
</dbReference>
<evidence type="ECO:0000256" key="5">
    <source>
        <dbReference type="ARBA" id="ARBA00022741"/>
    </source>
</evidence>
<dbReference type="InterPro" id="IPR000700">
    <property type="entry name" value="PAS-assoc_C"/>
</dbReference>
<evidence type="ECO:0000256" key="8">
    <source>
        <dbReference type="ARBA" id="ARBA00023012"/>
    </source>
</evidence>
<keyword evidence="3" id="KW-0597">Phosphoprotein</keyword>
<keyword evidence="9" id="KW-1133">Transmembrane helix</keyword>
<dbReference type="EMBL" id="JALBUF010000004">
    <property type="protein sequence ID" value="MCI0183457.1"/>
    <property type="molecule type" value="Genomic_DNA"/>
</dbReference>
<feature type="domain" description="PAC" evidence="12">
    <location>
        <begin position="149"/>
        <end position="201"/>
    </location>
</feature>
<evidence type="ECO:0000256" key="1">
    <source>
        <dbReference type="ARBA" id="ARBA00000085"/>
    </source>
</evidence>
<dbReference type="SMART" id="SM00388">
    <property type="entry name" value="HisKA"/>
    <property type="match status" value="1"/>
</dbReference>
<feature type="domain" description="PAC" evidence="12">
    <location>
        <begin position="537"/>
        <end position="589"/>
    </location>
</feature>
<feature type="domain" description="PAS" evidence="11">
    <location>
        <begin position="333"/>
        <end position="402"/>
    </location>
</feature>
<dbReference type="CDD" id="cd00075">
    <property type="entry name" value="HATPase"/>
    <property type="match status" value="1"/>
</dbReference>
<evidence type="ECO:0000256" key="2">
    <source>
        <dbReference type="ARBA" id="ARBA00012438"/>
    </source>
</evidence>
<dbReference type="InterPro" id="IPR005467">
    <property type="entry name" value="His_kinase_dom"/>
</dbReference>
<dbReference type="CDD" id="cd00130">
    <property type="entry name" value="PAS"/>
    <property type="match status" value="4"/>
</dbReference>
<accession>A0A9X1VCD3</accession>
<evidence type="ECO:0000259" key="11">
    <source>
        <dbReference type="PROSITE" id="PS50112"/>
    </source>
</evidence>
<gene>
    <name evidence="13" type="primary">kinE</name>
    <name evidence="13" type="ORF">MM817_01734</name>
</gene>
<keyword evidence="4 13" id="KW-0808">Transferase</keyword>
<dbReference type="Pfam" id="PF00512">
    <property type="entry name" value="HisKA"/>
    <property type="match status" value="1"/>
</dbReference>
<dbReference type="SMART" id="SM00387">
    <property type="entry name" value="HATPase_c"/>
    <property type="match status" value="1"/>
</dbReference>
<dbReference type="Pfam" id="PF02518">
    <property type="entry name" value="HATPase_c"/>
    <property type="match status" value="1"/>
</dbReference>
<dbReference type="CDD" id="cd00082">
    <property type="entry name" value="HisKA"/>
    <property type="match status" value="1"/>
</dbReference>
<dbReference type="Pfam" id="PF08448">
    <property type="entry name" value="PAS_4"/>
    <property type="match status" value="2"/>
</dbReference>
<dbReference type="InterPro" id="IPR036097">
    <property type="entry name" value="HisK_dim/P_sf"/>
</dbReference>
<dbReference type="InterPro" id="IPR013656">
    <property type="entry name" value="PAS_4"/>
</dbReference>
<dbReference type="InterPro" id="IPR003661">
    <property type="entry name" value="HisK_dim/P_dom"/>
</dbReference>
<dbReference type="SUPFAM" id="SSF55874">
    <property type="entry name" value="ATPase domain of HSP90 chaperone/DNA topoisomerase II/histidine kinase"/>
    <property type="match status" value="1"/>
</dbReference>
<evidence type="ECO:0000256" key="6">
    <source>
        <dbReference type="ARBA" id="ARBA00022777"/>
    </source>
</evidence>
<feature type="transmembrane region" description="Helical" evidence="9">
    <location>
        <begin position="12"/>
        <end position="32"/>
    </location>
</feature>
<evidence type="ECO:0000256" key="3">
    <source>
        <dbReference type="ARBA" id="ARBA00022553"/>
    </source>
</evidence>
<dbReference type="GO" id="GO:0000155">
    <property type="term" value="F:phosphorelay sensor kinase activity"/>
    <property type="evidence" value="ECO:0007669"/>
    <property type="project" value="InterPro"/>
</dbReference>
<dbReference type="SUPFAM" id="SSF47384">
    <property type="entry name" value="Homodimeric domain of signal transducing histidine kinase"/>
    <property type="match status" value="1"/>
</dbReference>
<sequence>MHARGTDMIFYLYLLNMGFFLAVIVASALLVHGMQAHIVEIVVSVVYAVINGIFFYLFSSQQRLTSRKRVPLRPDLQAGDSVMEALYEGYYEVDLSGRIKAFNTSFTDILNVDPNHAKGMVITEFVDAKTAFHVLRVAHQVFHREYSYRALPVSYQRDEGNILSLEVSITLIRDKHGEKIGFRGIVRNVSERKESERALAETAGRLRALLCTIPDAIAFKNERLEWLEANQAALQLFRISGSNYHGKSSLDMASFAGVEYSVIENFHELDVLTQNNGTMITREVVVTDQQGNEKMYEIRKIPVMDDYAKSIGVLSIVRDISLQHNMQQQLLDSERRYRSFIDHLNDGVVWMDLTGKVVDANPSCYAILGIEQTLVGHTMRSFVHGSDVSSVLNAFAKACRGELQEGIYRALRNDGEILELIMRFSPQLVLDQIVGVFILFRDVTQERRTTRQLQDVSRNQRVILQSAGEGIFGIDLDGRITFCNASALAKTMYEESEVIGFFACDVFFQPTNGECLRFSPPLLHSFFTGVRTSDESERVENALFYRKDGSAFYVDYVLSLMIDYGEIVGAVCLFSDVTERKRAEQALMQSEKLAVIGQLAAGIVHEIRNPLTVIKGFLTYSQGGNFKMDYVPVMNKEIDRIEAIIQEFLVLSRPQAMNLRWYDLSQVISDSLVPMRALTLQNNITVVMRIDTGLPLIQVEELQLRQAIMNLIKNAIESMPLGGEMRIEATMQDHHHVKVMIADEGYGIPEQQLIHVGAPFYTTKPSGTGLGVTVSQKVIEMHYGTLEIRSELGIGTTVEITLPIEHKERSVHVSMGHLRS</sequence>
<dbReference type="GO" id="GO:0005524">
    <property type="term" value="F:ATP binding"/>
    <property type="evidence" value="ECO:0007669"/>
    <property type="project" value="UniProtKB-KW"/>
</dbReference>
<feature type="domain" description="PAC" evidence="12">
    <location>
        <begin position="280"/>
        <end position="332"/>
    </location>
</feature>
<dbReference type="InterPro" id="IPR003594">
    <property type="entry name" value="HATPase_dom"/>
</dbReference>
<dbReference type="NCBIfam" id="TIGR00229">
    <property type="entry name" value="sensory_box"/>
    <property type="match status" value="4"/>
</dbReference>
<name>A0A9X1VCD3_9BACL</name>
<dbReference type="Proteomes" id="UP001139263">
    <property type="component" value="Unassembled WGS sequence"/>
</dbReference>
<keyword evidence="14" id="KW-1185">Reference proteome</keyword>
<keyword evidence="9" id="KW-0472">Membrane</keyword>
<protein>
    <recommendedName>
        <fullName evidence="2">histidine kinase</fullName>
        <ecNumber evidence="2">2.7.13.3</ecNumber>
    </recommendedName>
</protein>
<dbReference type="Pfam" id="PF13426">
    <property type="entry name" value="PAS_9"/>
    <property type="match status" value="2"/>
</dbReference>
<keyword evidence="6 13" id="KW-0418">Kinase</keyword>
<feature type="transmembrane region" description="Helical" evidence="9">
    <location>
        <begin position="38"/>
        <end position="59"/>
    </location>
</feature>